<dbReference type="EMBL" id="JARXVE010000002">
    <property type="protein sequence ID" value="MDH6194665.1"/>
    <property type="molecule type" value="Genomic_DNA"/>
</dbReference>
<dbReference type="Gene3D" id="1.20.140.10">
    <property type="entry name" value="Butyryl-CoA Dehydrogenase, subunit A, domain 3"/>
    <property type="match status" value="1"/>
</dbReference>
<dbReference type="InterPro" id="IPR013107">
    <property type="entry name" value="Acyl-CoA_DH_C"/>
</dbReference>
<sequence>MLIESTARRVAAEPAGPARERAFDEALAVLRDRRDEFNAQYYVPADYVELLKKAGMYRASTPALFGGEPLPPTVFMNMVERISAVDPATGWVASFGSSLVYFAALPVESQREIYAAGPDIAYAGGLFPMQEAEKVDGGYLCSGTWQFASGCRGADILGIGLVGGPETQGRPLTALVSPADVEIVENWDVAGMRATGSHAIRAEKLFVPEELTFVRGGVPMVDEPLTRYPALPYAAQVLAVVTLGAARGALDFSLEVGAARSSITGGAAKGNRPTYKTGLARAEAELRSARAFFYETTDAVWDKAVRGEDITDTDKAALRLGATHAAHVGRSVVLQAFDLAGTGAIYDTHPLQRYLRDALVPAQHAMLQTNTYEAAGAIMLGLDAGIPSFP</sequence>
<dbReference type="Proteomes" id="UP001160130">
    <property type="component" value="Unassembled WGS sequence"/>
</dbReference>
<evidence type="ECO:0000259" key="2">
    <source>
        <dbReference type="Pfam" id="PF08028"/>
    </source>
</evidence>
<dbReference type="InterPro" id="IPR046373">
    <property type="entry name" value="Acyl-CoA_Oxase/DH_mid-dom_sf"/>
</dbReference>
<proteinExistence type="predicted"/>
<evidence type="ECO:0000313" key="4">
    <source>
        <dbReference type="Proteomes" id="UP001160130"/>
    </source>
</evidence>
<comment type="caution">
    <text evidence="3">The sequence shown here is derived from an EMBL/GenBank/DDBJ whole genome shotgun (WGS) entry which is preliminary data.</text>
</comment>
<keyword evidence="1 3" id="KW-0560">Oxidoreductase</keyword>
<dbReference type="RefSeq" id="WP_280831334.1">
    <property type="nucleotide sequence ID" value="NZ_JARXVE010000002.1"/>
</dbReference>
<dbReference type="EC" id="1.14.13.235" evidence="3"/>
<dbReference type="SUPFAM" id="SSF56645">
    <property type="entry name" value="Acyl-CoA dehydrogenase NM domain-like"/>
    <property type="match status" value="1"/>
</dbReference>
<name>A0ABT6KXH3_9MYCO</name>
<protein>
    <submittedName>
        <fullName evidence="3">Alkylation response protein AidB-like acyl-CoA dehydrogenase</fullName>
        <ecNumber evidence="3">1.14.13.235</ecNumber>
    </submittedName>
</protein>
<dbReference type="PIRSF" id="PIRSF016578">
    <property type="entry name" value="HsaA"/>
    <property type="match status" value="1"/>
</dbReference>
<organism evidence="3 4">
    <name type="scientific">Mycolicibacterium frederiksbergense</name>
    <dbReference type="NCBI Taxonomy" id="117567"/>
    <lineage>
        <taxon>Bacteria</taxon>
        <taxon>Bacillati</taxon>
        <taxon>Actinomycetota</taxon>
        <taxon>Actinomycetes</taxon>
        <taxon>Mycobacteriales</taxon>
        <taxon>Mycobacteriaceae</taxon>
        <taxon>Mycolicibacterium</taxon>
    </lineage>
</organism>
<dbReference type="Gene3D" id="2.40.110.10">
    <property type="entry name" value="Butyryl-CoA Dehydrogenase, subunit A, domain 2"/>
    <property type="match status" value="1"/>
</dbReference>
<accession>A0ABT6KXH3</accession>
<gene>
    <name evidence="3" type="ORF">M2272_001294</name>
</gene>
<dbReference type="InterPro" id="IPR037069">
    <property type="entry name" value="AcylCoA_DH/ox_N_sf"/>
</dbReference>
<dbReference type="InterPro" id="IPR036250">
    <property type="entry name" value="AcylCo_DH-like_C"/>
</dbReference>
<dbReference type="PANTHER" id="PTHR43884">
    <property type="entry name" value="ACYL-COA DEHYDROGENASE"/>
    <property type="match status" value="1"/>
</dbReference>
<feature type="domain" description="Acyl-CoA dehydrogenase C-terminal" evidence="2">
    <location>
        <begin position="237"/>
        <end position="368"/>
    </location>
</feature>
<dbReference type="Pfam" id="PF08028">
    <property type="entry name" value="Acyl-CoA_dh_2"/>
    <property type="match status" value="1"/>
</dbReference>
<keyword evidence="4" id="KW-1185">Reference proteome</keyword>
<reference evidence="3 4" key="1">
    <citation type="submission" date="2023-04" db="EMBL/GenBank/DDBJ databases">
        <title>Forest soil microbial communities from Buena Vista Peninsula, Colon Province, Panama.</title>
        <authorList>
            <person name="Bouskill N."/>
        </authorList>
    </citation>
    <scope>NUCLEOTIDE SEQUENCE [LARGE SCALE GENOMIC DNA]</scope>
    <source>
        <strain evidence="3 4">AC80</strain>
    </source>
</reference>
<dbReference type="Gene3D" id="1.10.540.10">
    <property type="entry name" value="Acyl-CoA dehydrogenase/oxidase, N-terminal domain"/>
    <property type="match status" value="1"/>
</dbReference>
<dbReference type="SUPFAM" id="SSF47203">
    <property type="entry name" value="Acyl-CoA dehydrogenase C-terminal domain-like"/>
    <property type="match status" value="1"/>
</dbReference>
<dbReference type="PANTHER" id="PTHR43884:SF25">
    <property type="entry name" value="ACYL-COA DEHYDROGENASE YDBM-RELATED"/>
    <property type="match status" value="1"/>
</dbReference>
<dbReference type="GO" id="GO:0016491">
    <property type="term" value="F:oxidoreductase activity"/>
    <property type="evidence" value="ECO:0007669"/>
    <property type="project" value="UniProtKB-KW"/>
</dbReference>
<evidence type="ECO:0000256" key="1">
    <source>
        <dbReference type="ARBA" id="ARBA00023002"/>
    </source>
</evidence>
<dbReference type="InterPro" id="IPR009100">
    <property type="entry name" value="AcylCoA_DH/oxidase_NM_dom_sf"/>
</dbReference>
<evidence type="ECO:0000313" key="3">
    <source>
        <dbReference type="EMBL" id="MDH6194665.1"/>
    </source>
</evidence>